<dbReference type="InterPro" id="IPR005532">
    <property type="entry name" value="SUMF_dom"/>
</dbReference>
<feature type="domain" description="Sulfatase-modifying factor enzyme-like" evidence="3">
    <location>
        <begin position="223"/>
        <end position="286"/>
    </location>
</feature>
<dbReference type="NCBIfam" id="TIGR04344">
    <property type="entry name" value="ovoA_Nterm"/>
    <property type="match status" value="1"/>
</dbReference>
<feature type="compositionally biased region" description="Polar residues" evidence="2">
    <location>
        <begin position="362"/>
        <end position="373"/>
    </location>
</feature>
<protein>
    <recommendedName>
        <fullName evidence="3">Sulfatase-modifying factor enzyme-like domain-containing protein</fullName>
    </recommendedName>
</protein>
<evidence type="ECO:0000313" key="4">
    <source>
        <dbReference type="EMBL" id="CAH1775547.1"/>
    </source>
</evidence>
<dbReference type="Proteomes" id="UP000749559">
    <property type="component" value="Unassembled WGS sequence"/>
</dbReference>
<feature type="compositionally biased region" description="Basic residues" evidence="2">
    <location>
        <begin position="342"/>
        <end position="351"/>
    </location>
</feature>
<evidence type="ECO:0000256" key="1">
    <source>
        <dbReference type="ARBA" id="ARBA00005310"/>
    </source>
</evidence>
<dbReference type="SUPFAM" id="SSF56436">
    <property type="entry name" value="C-type lectin-like"/>
    <property type="match status" value="2"/>
</dbReference>
<dbReference type="InterPro" id="IPR016187">
    <property type="entry name" value="CTDL_fold"/>
</dbReference>
<name>A0A8S4N4D1_OWEFU</name>
<feature type="region of interest" description="Disordered" evidence="2">
    <location>
        <begin position="329"/>
        <end position="373"/>
    </location>
</feature>
<dbReference type="OrthoDB" id="659at2759"/>
<organism evidence="4 5">
    <name type="scientific">Owenia fusiformis</name>
    <name type="common">Polychaete worm</name>
    <dbReference type="NCBI Taxonomy" id="6347"/>
    <lineage>
        <taxon>Eukaryota</taxon>
        <taxon>Metazoa</taxon>
        <taxon>Spiralia</taxon>
        <taxon>Lophotrochozoa</taxon>
        <taxon>Annelida</taxon>
        <taxon>Polychaeta</taxon>
        <taxon>Sedentaria</taxon>
        <taxon>Canalipalpata</taxon>
        <taxon>Sabellida</taxon>
        <taxon>Oweniida</taxon>
        <taxon>Oweniidae</taxon>
        <taxon>Owenia</taxon>
    </lineage>
</organism>
<feature type="compositionally biased region" description="Low complexity" evidence="2">
    <location>
        <begin position="352"/>
        <end position="361"/>
    </location>
</feature>
<keyword evidence="5" id="KW-1185">Reference proteome</keyword>
<dbReference type="InterPro" id="IPR051043">
    <property type="entry name" value="Sulfatase_Mod_Factor_Kinase"/>
</dbReference>
<dbReference type="Gene3D" id="3.40.50.150">
    <property type="entry name" value="Vaccinia Virus protein VP39"/>
    <property type="match status" value="1"/>
</dbReference>
<gene>
    <name evidence="4" type="ORF">OFUS_LOCUS2841</name>
</gene>
<evidence type="ECO:0000259" key="3">
    <source>
        <dbReference type="Pfam" id="PF03781"/>
    </source>
</evidence>
<evidence type="ECO:0000256" key="2">
    <source>
        <dbReference type="SAM" id="MobiDB-lite"/>
    </source>
</evidence>
<feature type="domain" description="Sulfatase-modifying factor enzyme-like" evidence="3">
    <location>
        <begin position="378"/>
        <end position="544"/>
    </location>
</feature>
<dbReference type="PANTHER" id="PTHR23150:SF26">
    <property type="entry name" value="GENERIC METHYLTRANSFERASE"/>
    <property type="match status" value="1"/>
</dbReference>
<dbReference type="InterPro" id="IPR027577">
    <property type="entry name" value="OvoA_Nterm"/>
</dbReference>
<dbReference type="InterPro" id="IPR042095">
    <property type="entry name" value="SUMF_sf"/>
</dbReference>
<dbReference type="CDD" id="cd02440">
    <property type="entry name" value="AdoMet_MTases"/>
    <property type="match status" value="1"/>
</dbReference>
<dbReference type="GO" id="GO:0120147">
    <property type="term" value="F:formylglycine-generating oxidase activity"/>
    <property type="evidence" value="ECO:0007669"/>
    <property type="project" value="TreeGrafter"/>
</dbReference>
<reference evidence="4" key="1">
    <citation type="submission" date="2022-03" db="EMBL/GenBank/DDBJ databases">
        <authorList>
            <person name="Martin C."/>
        </authorList>
    </citation>
    <scope>NUCLEOTIDE SEQUENCE</scope>
</reference>
<dbReference type="PANTHER" id="PTHR23150">
    <property type="entry name" value="SULFATASE MODIFYING FACTOR 1, 2"/>
    <property type="match status" value="1"/>
</dbReference>
<sequence length="790" mass="90240">MKTNVLTGKLTFVSQKPCDLSRCTKSEIRAYFENSYDLNESLFTSLKDDSVFYLCPDRLRLPLVFYFAHTAVVYVNKLKLAGLIKERVNFDFETLFETGVDEMAWDDTENYRMGGSYKWPSIAEVVDYRRRVRHIILDVINHTPLTLPVTMESPWWALFMGMEHERIHIETSSVLIRQMPVDKVTKPEEWQYGPITYGEGMHKNPLVHIDTQNITIGKPRDFGSFGWDNEYGTLTTKVSAFKVCKYMITNREFLAFVHAGGYKQEEYWSAEAWKWLQYRKAKHPTFWVCDQGCISGCGGIIAGYVHCKPAQAEQHNGVSGYCNGHMAVDGNGHQGSDEGGGHNHHGNHHHQGQQQNGDNHNVSNGAHTETNGSTAEYKYRTMFDEIDLPLDWPVDVNYHEAKAYCAWKGEGFRLPGEAEHQAMKGTLKSVTEGTESDIIYQDKIEANLNLQYGSSTPVNMYPSNELGLCDVSGNVWEWMEDHFNGLPGYQSSFLYDDFSSPCFDGRHNMILGGSWISTGDEASRFARFAFRRHFFQHAGFRMVKTEPLNAERVEVPIRLVDTEVYILGADVPDNPVLLDEESFKVDKVPSTCSQLHWEDYDILAKRFKEEYETNATYYTELAGLCRDVSALHSNNKRLLTIGCGVGKIAFEMAGDYQQMLAIDFVARFVETALNLQKTGQLAIEGATAQLKQLDYTNIIFKQLTWLPNEVDFFDFVLMNDVDRLMNPHAWFIRFGEILQKDGILVAVSSKFTVDKIEEMLRHCFTLLETKSLRNRADSKGYSLVSIWKHV</sequence>
<proteinExistence type="inferred from homology"/>
<dbReference type="Gene3D" id="3.90.1580.10">
    <property type="entry name" value="paralog of FGE (formylglycine-generating enzyme)"/>
    <property type="match status" value="1"/>
</dbReference>
<dbReference type="AlphaFoldDB" id="A0A8S4N4D1"/>
<dbReference type="InterPro" id="IPR029063">
    <property type="entry name" value="SAM-dependent_MTases_sf"/>
</dbReference>
<comment type="caution">
    <text evidence="4">The sequence shown here is derived from an EMBL/GenBank/DDBJ whole genome shotgun (WGS) entry which is preliminary data.</text>
</comment>
<comment type="similarity">
    <text evidence="1">Belongs to the sulfatase-modifying factor family.</text>
</comment>
<dbReference type="SUPFAM" id="SSF53335">
    <property type="entry name" value="S-adenosyl-L-methionine-dependent methyltransferases"/>
    <property type="match status" value="1"/>
</dbReference>
<evidence type="ECO:0000313" key="5">
    <source>
        <dbReference type="Proteomes" id="UP000749559"/>
    </source>
</evidence>
<dbReference type="Pfam" id="PF03781">
    <property type="entry name" value="FGE-sulfatase"/>
    <property type="match status" value="2"/>
</dbReference>
<accession>A0A8S4N4D1</accession>
<dbReference type="EMBL" id="CAIIXF020000001">
    <property type="protein sequence ID" value="CAH1775547.1"/>
    <property type="molecule type" value="Genomic_DNA"/>
</dbReference>